<reference evidence="2" key="1">
    <citation type="submission" date="2022-05" db="EMBL/GenBank/DDBJ databases">
        <title>An RpoN-dependent PEP-CTERM gene is involved in floc formation of an Aquincola tertiaricarbonis strain.</title>
        <authorList>
            <person name="Qiu D."/>
            <person name="Xia M."/>
        </authorList>
    </citation>
    <scope>NUCLEOTIDE SEQUENCE</scope>
    <source>
        <strain evidence="2">RN12</strain>
    </source>
</reference>
<protein>
    <submittedName>
        <fullName evidence="2">Uncharacterized protein</fullName>
    </submittedName>
</protein>
<evidence type="ECO:0000313" key="2">
    <source>
        <dbReference type="EMBL" id="URI08482.1"/>
    </source>
</evidence>
<dbReference type="RefSeq" id="WP_250196704.1">
    <property type="nucleotide sequence ID" value="NZ_CP097635.1"/>
</dbReference>
<keyword evidence="1" id="KW-0472">Membrane</keyword>
<feature type="transmembrane region" description="Helical" evidence="1">
    <location>
        <begin position="6"/>
        <end position="28"/>
    </location>
</feature>
<keyword evidence="1" id="KW-0812">Transmembrane</keyword>
<name>A0ABY4S586_AQUTE</name>
<dbReference type="Proteomes" id="UP001056201">
    <property type="component" value="Chromosome 1"/>
</dbReference>
<accession>A0ABY4S586</accession>
<keyword evidence="1" id="KW-1133">Transmembrane helix</keyword>
<sequence length="50" mass="5681">MEWVPIFLVIFKLTVFGTGMFFAIKWHYDEGKKRKQKAAATAVNAAPPKP</sequence>
<evidence type="ECO:0000313" key="3">
    <source>
        <dbReference type="Proteomes" id="UP001056201"/>
    </source>
</evidence>
<proteinExistence type="predicted"/>
<organism evidence="2 3">
    <name type="scientific">Aquincola tertiaricarbonis</name>
    <dbReference type="NCBI Taxonomy" id="391953"/>
    <lineage>
        <taxon>Bacteria</taxon>
        <taxon>Pseudomonadati</taxon>
        <taxon>Pseudomonadota</taxon>
        <taxon>Betaproteobacteria</taxon>
        <taxon>Burkholderiales</taxon>
        <taxon>Sphaerotilaceae</taxon>
        <taxon>Aquincola</taxon>
    </lineage>
</organism>
<evidence type="ECO:0000256" key="1">
    <source>
        <dbReference type="SAM" id="Phobius"/>
    </source>
</evidence>
<keyword evidence="3" id="KW-1185">Reference proteome</keyword>
<dbReference type="EMBL" id="CP097635">
    <property type="protein sequence ID" value="URI08482.1"/>
    <property type="molecule type" value="Genomic_DNA"/>
</dbReference>
<gene>
    <name evidence="2" type="ORF">MW290_08230</name>
</gene>